<name>A0A9W6GJV7_9FUSO</name>
<dbReference type="SUPFAM" id="SSF52821">
    <property type="entry name" value="Rhodanese/Cell cycle control phosphatase"/>
    <property type="match status" value="1"/>
</dbReference>
<dbReference type="EMBL" id="BSDY01000003">
    <property type="protein sequence ID" value="GLI55229.1"/>
    <property type="molecule type" value="Genomic_DNA"/>
</dbReference>
<protein>
    <recommendedName>
        <fullName evidence="3">Rhodanese-like domain-containing protein</fullName>
    </recommendedName>
</protein>
<dbReference type="InterPro" id="IPR036873">
    <property type="entry name" value="Rhodanese-like_dom_sf"/>
</dbReference>
<accession>A0A9W6GJV7</accession>
<proteinExistence type="predicted"/>
<evidence type="ECO:0000313" key="2">
    <source>
        <dbReference type="Proteomes" id="UP001144471"/>
    </source>
</evidence>
<reference evidence="1" key="1">
    <citation type="submission" date="2022-12" db="EMBL/GenBank/DDBJ databases">
        <title>Reference genome sequencing for broad-spectrum identification of bacterial and archaeal isolates by mass spectrometry.</title>
        <authorList>
            <person name="Sekiguchi Y."/>
            <person name="Tourlousse D.M."/>
        </authorList>
    </citation>
    <scope>NUCLEOTIDE SEQUENCE</scope>
    <source>
        <strain evidence="1">10succ1</strain>
    </source>
</reference>
<evidence type="ECO:0000313" key="1">
    <source>
        <dbReference type="EMBL" id="GLI55229.1"/>
    </source>
</evidence>
<sequence length="82" mass="9359">MSILKTAALRLKAKKGSEFDVNKEKAMELLGDEDVRVLDVRTAEEIAKVEPLVEDVIIMDYYSDDFKERLAELPKDPTYLVV</sequence>
<comment type="caution">
    <text evidence="1">The sequence shown here is derived from an EMBL/GenBank/DDBJ whole genome shotgun (WGS) entry which is preliminary data.</text>
</comment>
<dbReference type="AlphaFoldDB" id="A0A9W6GJV7"/>
<keyword evidence="2" id="KW-1185">Reference proteome</keyword>
<dbReference type="RefSeq" id="WP_281833563.1">
    <property type="nucleotide sequence ID" value="NZ_BSDY01000003.1"/>
</dbReference>
<dbReference type="CDD" id="cd00158">
    <property type="entry name" value="RHOD"/>
    <property type="match status" value="1"/>
</dbReference>
<dbReference type="Proteomes" id="UP001144471">
    <property type="component" value="Unassembled WGS sequence"/>
</dbReference>
<dbReference type="Gene3D" id="3.40.250.10">
    <property type="entry name" value="Rhodanese-like domain"/>
    <property type="match status" value="1"/>
</dbReference>
<gene>
    <name evidence="1" type="ORF">PM10SUCC1_07440</name>
</gene>
<organism evidence="1 2">
    <name type="scientific">Propionigenium maris DSM 9537</name>
    <dbReference type="NCBI Taxonomy" id="1123000"/>
    <lineage>
        <taxon>Bacteria</taxon>
        <taxon>Fusobacteriati</taxon>
        <taxon>Fusobacteriota</taxon>
        <taxon>Fusobacteriia</taxon>
        <taxon>Fusobacteriales</taxon>
        <taxon>Fusobacteriaceae</taxon>
        <taxon>Propionigenium</taxon>
    </lineage>
</organism>
<evidence type="ECO:0008006" key="3">
    <source>
        <dbReference type="Google" id="ProtNLM"/>
    </source>
</evidence>